<feature type="region of interest" description="Disordered" evidence="1">
    <location>
        <begin position="1"/>
        <end position="21"/>
    </location>
</feature>
<dbReference type="VEuPathDB" id="TriTrypDB:TRSC58_07612"/>
<evidence type="ECO:0000313" key="3">
    <source>
        <dbReference type="EMBL" id="ESL04852.1"/>
    </source>
</evidence>
<accession>A0A061IUV9</accession>
<feature type="transmembrane region" description="Helical" evidence="2">
    <location>
        <begin position="29"/>
        <end position="47"/>
    </location>
</feature>
<evidence type="ECO:0000313" key="4">
    <source>
        <dbReference type="Proteomes" id="UP000031737"/>
    </source>
</evidence>
<keyword evidence="2" id="KW-0472">Membrane</keyword>
<dbReference type="EMBL" id="AUPL01008322">
    <property type="protein sequence ID" value="ESL04852.1"/>
    <property type="molecule type" value="Genomic_DNA"/>
</dbReference>
<keyword evidence="2" id="KW-0812">Transmembrane</keyword>
<keyword evidence="2" id="KW-1133">Transmembrane helix</keyword>
<dbReference type="Proteomes" id="UP000031737">
    <property type="component" value="Unassembled WGS sequence"/>
</dbReference>
<dbReference type="AlphaFoldDB" id="A0A061IUV9"/>
<organism evidence="3 4">
    <name type="scientific">Trypanosoma rangeli SC58</name>
    <dbReference type="NCBI Taxonomy" id="429131"/>
    <lineage>
        <taxon>Eukaryota</taxon>
        <taxon>Discoba</taxon>
        <taxon>Euglenozoa</taxon>
        <taxon>Kinetoplastea</taxon>
        <taxon>Metakinetoplastina</taxon>
        <taxon>Trypanosomatida</taxon>
        <taxon>Trypanosomatidae</taxon>
        <taxon>Trypanosoma</taxon>
        <taxon>Herpetosoma</taxon>
    </lineage>
</organism>
<evidence type="ECO:0000256" key="1">
    <source>
        <dbReference type="SAM" id="MobiDB-lite"/>
    </source>
</evidence>
<name>A0A061IUV9_TRYRA</name>
<evidence type="ECO:0000256" key="2">
    <source>
        <dbReference type="SAM" id="Phobius"/>
    </source>
</evidence>
<comment type="caution">
    <text evidence="3">The sequence shown here is derived from an EMBL/GenBank/DDBJ whole genome shotgun (WGS) entry which is preliminary data.</text>
</comment>
<gene>
    <name evidence="3" type="ORF">TRSC58_07612</name>
</gene>
<protein>
    <submittedName>
        <fullName evidence="3">Uncharacterized protein</fullName>
    </submittedName>
</protein>
<reference evidence="3 4" key="1">
    <citation type="submission" date="2013-07" db="EMBL/GenBank/DDBJ databases">
        <authorList>
            <person name="Stoco P.H."/>
            <person name="Wagner G."/>
            <person name="Gerber A."/>
            <person name="Zaha A."/>
            <person name="Thompson C."/>
            <person name="Bartholomeu D.C."/>
            <person name="Luckemeyer D.D."/>
            <person name="Bahia D."/>
            <person name="Loreto E."/>
            <person name="Prestes E.B."/>
            <person name="Lima F.M."/>
            <person name="Rodrigues-Luiz G."/>
            <person name="Vallejo G.A."/>
            <person name="Filho J.F."/>
            <person name="Monteiro K.M."/>
            <person name="Tyler K.M."/>
            <person name="de Almeida L.G."/>
            <person name="Ortiz M.F."/>
            <person name="Siervo M.A."/>
            <person name="de Moraes M.H."/>
            <person name="Cunha O.L."/>
            <person name="Mendonca-Neto R."/>
            <person name="Silva R."/>
            <person name="Teixeira S.M."/>
            <person name="Murta S.M."/>
            <person name="Sincero T.C."/>
            <person name="Mendes T.A."/>
            <person name="Urmenyi T.P."/>
            <person name="Silva V.G."/>
            <person name="da Rocha W.D."/>
            <person name="Andersson B."/>
            <person name="Romanha A.J."/>
            <person name="Steindel M."/>
            <person name="de Vasconcelos A.T."/>
            <person name="Grisard E.C."/>
        </authorList>
    </citation>
    <scope>NUCLEOTIDE SEQUENCE [LARGE SCALE GENOMIC DNA]</scope>
    <source>
        <strain evidence="3 4">SC58</strain>
    </source>
</reference>
<sequence>MRLTHPAGEGYAGDSRGEDGLSEAESGNGFYYLILSFFVCAWGANVVGRRGCRVCVAVTEFPSLFFFPLCFSCRDD</sequence>
<keyword evidence="4" id="KW-1185">Reference proteome</keyword>
<proteinExistence type="predicted"/>